<dbReference type="EMBL" id="NIDE01000019">
    <property type="protein sequence ID" value="OWK35136.1"/>
    <property type="molecule type" value="Genomic_DNA"/>
</dbReference>
<comment type="caution">
    <text evidence="1">The sequence shown here is derived from an EMBL/GenBank/DDBJ whole genome shotgun (WGS) entry which is preliminary data.</text>
</comment>
<dbReference type="Gene3D" id="3.40.50.1820">
    <property type="entry name" value="alpha/beta hydrolase"/>
    <property type="match status" value="1"/>
</dbReference>
<gene>
    <name evidence="1" type="ORF">FRUB_09978</name>
</gene>
<proteinExistence type="predicted"/>
<dbReference type="SUPFAM" id="SSF53474">
    <property type="entry name" value="alpha/beta-Hydrolases"/>
    <property type="match status" value="1"/>
</dbReference>
<dbReference type="OrthoDB" id="210058at2"/>
<dbReference type="RefSeq" id="WP_088260326.1">
    <property type="nucleotide sequence ID" value="NZ_NIDE01000019.1"/>
</dbReference>
<dbReference type="InterPro" id="IPR029058">
    <property type="entry name" value="AB_hydrolase_fold"/>
</dbReference>
<dbReference type="AlphaFoldDB" id="A0A225DCU1"/>
<evidence type="ECO:0000313" key="2">
    <source>
        <dbReference type="Proteomes" id="UP000214646"/>
    </source>
</evidence>
<accession>A0A225DCU1</accession>
<sequence length="229" mass="25510">MIDRGTNQGTIFLVGGINDAGFITGGWKLGLRWAGLTHRLVHFRWQHGRWALFTLHDLWNTRRHRQKAAEFADLIRACHREHPGEPIHVLAHSAGTAIASYALEALAPEESVTSAVFVGSGLSPQYDLTPVLARCRKGILAVDSPYDFVFLGIGTTLFGSCDRQFGSAAGRVGFVPAAGHEYAHLVRLPWRRELLWQGWHGGHLSQGHPRFARLTLAKWIREAEHGEQE</sequence>
<dbReference type="Pfam" id="PF05990">
    <property type="entry name" value="DUF900"/>
    <property type="match status" value="1"/>
</dbReference>
<organism evidence="1 2">
    <name type="scientific">Fimbriiglobus ruber</name>
    <dbReference type="NCBI Taxonomy" id="1908690"/>
    <lineage>
        <taxon>Bacteria</taxon>
        <taxon>Pseudomonadati</taxon>
        <taxon>Planctomycetota</taxon>
        <taxon>Planctomycetia</taxon>
        <taxon>Gemmatales</taxon>
        <taxon>Gemmataceae</taxon>
        <taxon>Fimbriiglobus</taxon>
    </lineage>
</organism>
<name>A0A225DCU1_9BACT</name>
<dbReference type="InterPro" id="IPR010297">
    <property type="entry name" value="DUF900_hydrolase"/>
</dbReference>
<dbReference type="Proteomes" id="UP000214646">
    <property type="component" value="Unassembled WGS sequence"/>
</dbReference>
<evidence type="ECO:0000313" key="1">
    <source>
        <dbReference type="EMBL" id="OWK35136.1"/>
    </source>
</evidence>
<keyword evidence="2" id="KW-1185">Reference proteome</keyword>
<evidence type="ECO:0008006" key="3">
    <source>
        <dbReference type="Google" id="ProtNLM"/>
    </source>
</evidence>
<reference evidence="2" key="1">
    <citation type="submission" date="2017-06" db="EMBL/GenBank/DDBJ databases">
        <title>Genome analysis of Fimbriiglobus ruber SP5, the first member of the order Planctomycetales with confirmed chitinolytic capability.</title>
        <authorList>
            <person name="Ravin N.V."/>
            <person name="Rakitin A.L."/>
            <person name="Ivanova A.A."/>
            <person name="Beletsky A.V."/>
            <person name="Kulichevskaya I.S."/>
            <person name="Mardanov A.V."/>
            <person name="Dedysh S.N."/>
        </authorList>
    </citation>
    <scope>NUCLEOTIDE SEQUENCE [LARGE SCALE GENOMIC DNA]</scope>
    <source>
        <strain evidence="2">SP5</strain>
    </source>
</reference>
<protein>
    <recommendedName>
        <fullName evidence="3">AB hydrolase-1 domain-containing protein</fullName>
    </recommendedName>
</protein>